<dbReference type="RefSeq" id="WP_316701349.1">
    <property type="nucleotide sequence ID" value="NZ_CP136336.1"/>
</dbReference>
<dbReference type="InterPro" id="IPR003018">
    <property type="entry name" value="GAF"/>
</dbReference>
<gene>
    <name evidence="2" type="ORF">RXV79_00610</name>
</gene>
<keyword evidence="3" id="KW-1185">Reference proteome</keyword>
<evidence type="ECO:0000313" key="2">
    <source>
        <dbReference type="EMBL" id="WOB08568.1"/>
    </source>
</evidence>
<dbReference type="EMBL" id="CP136336">
    <property type="protein sequence ID" value="WOB08568.1"/>
    <property type="molecule type" value="Genomic_DNA"/>
</dbReference>
<dbReference type="SMART" id="SM00065">
    <property type="entry name" value="GAF"/>
    <property type="match status" value="1"/>
</dbReference>
<reference evidence="2 3" key="1">
    <citation type="submission" date="2023-10" db="EMBL/GenBank/DDBJ databases">
        <title>Bacteria for the degradation of biodegradable plastic PBAT(Polybutylene adipate terephthalate).</title>
        <authorList>
            <person name="Weon H.-Y."/>
            <person name="Yeon J."/>
        </authorList>
    </citation>
    <scope>NUCLEOTIDE SEQUENCE [LARGE SCALE GENOMIC DNA]</scope>
    <source>
        <strain evidence="2 3">SBD 7-3</strain>
    </source>
</reference>
<dbReference type="InterPro" id="IPR029016">
    <property type="entry name" value="GAF-like_dom_sf"/>
</dbReference>
<proteinExistence type="predicted"/>
<evidence type="ECO:0000313" key="3">
    <source>
        <dbReference type="Proteomes" id="UP001303946"/>
    </source>
</evidence>
<sequence length="185" mass="20447">MPDASDLDSLFVKVSELLVATADTADADIDRAVPEVLHSLREKLGMDVVFVSEFVDGERVMRFVDKAAVAPPVHVGDSGELESSYCQRVVDGRLPELVHDATRWPDLPPTPFRVGAHLSTPIVLPDGKTYGTLCCFSSAANEHLRRKDVDTLRMCAQLVARKIDSADRRRVPEWTLAPVESPKKR</sequence>
<evidence type="ECO:0000259" key="1">
    <source>
        <dbReference type="SMART" id="SM00065"/>
    </source>
</evidence>
<dbReference type="Gene3D" id="3.30.450.40">
    <property type="match status" value="1"/>
</dbReference>
<dbReference type="Pfam" id="PF01590">
    <property type="entry name" value="GAF"/>
    <property type="match status" value="1"/>
</dbReference>
<dbReference type="SUPFAM" id="SSF55781">
    <property type="entry name" value="GAF domain-like"/>
    <property type="match status" value="1"/>
</dbReference>
<feature type="domain" description="GAF" evidence="1">
    <location>
        <begin position="28"/>
        <end position="173"/>
    </location>
</feature>
<accession>A0ABZ0CUB5</accession>
<organism evidence="2 3">
    <name type="scientific">Piscinibacter gummiphilus</name>
    <dbReference type="NCBI Taxonomy" id="946333"/>
    <lineage>
        <taxon>Bacteria</taxon>
        <taxon>Pseudomonadati</taxon>
        <taxon>Pseudomonadota</taxon>
        <taxon>Betaproteobacteria</taxon>
        <taxon>Burkholderiales</taxon>
        <taxon>Sphaerotilaceae</taxon>
        <taxon>Piscinibacter</taxon>
    </lineage>
</organism>
<protein>
    <submittedName>
        <fullName evidence="2">GAF domain-containing protein</fullName>
    </submittedName>
</protein>
<name>A0ABZ0CUB5_9BURK</name>
<dbReference type="Proteomes" id="UP001303946">
    <property type="component" value="Chromosome"/>
</dbReference>